<gene>
    <name evidence="1" type="ORF">ETAA8_41800</name>
</gene>
<reference evidence="1 2" key="1">
    <citation type="submission" date="2019-02" db="EMBL/GenBank/DDBJ databases">
        <title>Deep-cultivation of Planctomycetes and their phenomic and genomic characterization uncovers novel biology.</title>
        <authorList>
            <person name="Wiegand S."/>
            <person name="Jogler M."/>
            <person name="Boedeker C."/>
            <person name="Pinto D."/>
            <person name="Vollmers J."/>
            <person name="Rivas-Marin E."/>
            <person name="Kohn T."/>
            <person name="Peeters S.H."/>
            <person name="Heuer A."/>
            <person name="Rast P."/>
            <person name="Oberbeckmann S."/>
            <person name="Bunk B."/>
            <person name="Jeske O."/>
            <person name="Meyerdierks A."/>
            <person name="Storesund J.E."/>
            <person name="Kallscheuer N."/>
            <person name="Luecker S."/>
            <person name="Lage O.M."/>
            <person name="Pohl T."/>
            <person name="Merkel B.J."/>
            <person name="Hornburger P."/>
            <person name="Mueller R.-W."/>
            <person name="Bruemmer F."/>
            <person name="Labrenz M."/>
            <person name="Spormann A.M."/>
            <person name="Op den Camp H."/>
            <person name="Overmann J."/>
            <person name="Amann R."/>
            <person name="Jetten M.S.M."/>
            <person name="Mascher T."/>
            <person name="Medema M.H."/>
            <person name="Devos D.P."/>
            <person name="Kaster A.-K."/>
            <person name="Ovreas L."/>
            <person name="Rohde M."/>
            <person name="Galperin M.Y."/>
            <person name="Jogler C."/>
        </authorList>
    </citation>
    <scope>NUCLEOTIDE SEQUENCE [LARGE SCALE GENOMIC DNA]</scope>
    <source>
        <strain evidence="1 2">ETA_A8</strain>
    </source>
</reference>
<organism evidence="1 2">
    <name type="scientific">Anatilimnocola aggregata</name>
    <dbReference type="NCBI Taxonomy" id="2528021"/>
    <lineage>
        <taxon>Bacteria</taxon>
        <taxon>Pseudomonadati</taxon>
        <taxon>Planctomycetota</taxon>
        <taxon>Planctomycetia</taxon>
        <taxon>Pirellulales</taxon>
        <taxon>Pirellulaceae</taxon>
        <taxon>Anatilimnocola</taxon>
    </lineage>
</organism>
<proteinExistence type="predicted"/>
<sequence>MPLQSRLFKNDPRLAKCLVDDSAHVLLGATGRFVGNIQAALEILDHAEIEMTELQAMKYGPSTAAAVLRYKQQRKIINYSYQTKADNIVGKMTIARLDRELVERDQQHPARFICGDCVKHSTESVKAETTGSVRTSLRARNVRAKTAEADSKPKANAPYVPPQLPANLGIVFHITKGAWQSKKGEHLAQIVKANSLLFSWGMRIVEPTMGTLIWPHVDVVDPRYTADVARVRRASDRVTPGFPNLVRVIVCPFIAHYPYYGATYGNNGGTGLDAPFILIDSNKRREDNCTMLHEMIHAAETRLLEEHHDPDPTNVFSTSDNRSVLNYYYAEILSRAFFAS</sequence>
<dbReference type="AlphaFoldDB" id="A0A517YFR3"/>
<dbReference type="KEGG" id="aagg:ETAA8_41800"/>
<accession>A0A517YFR3</accession>
<keyword evidence="2" id="KW-1185">Reference proteome</keyword>
<dbReference type="OrthoDB" id="292596at2"/>
<dbReference type="EMBL" id="CP036274">
    <property type="protein sequence ID" value="QDU29073.1"/>
    <property type="molecule type" value="Genomic_DNA"/>
</dbReference>
<name>A0A517YFR3_9BACT</name>
<dbReference type="InterPro" id="IPR036366">
    <property type="entry name" value="PGBDSf"/>
</dbReference>
<protein>
    <submittedName>
        <fullName evidence="1">Uncharacterized protein</fullName>
    </submittedName>
</protein>
<dbReference type="Proteomes" id="UP000315017">
    <property type="component" value="Chromosome"/>
</dbReference>
<evidence type="ECO:0000313" key="1">
    <source>
        <dbReference type="EMBL" id="QDU29073.1"/>
    </source>
</evidence>
<evidence type="ECO:0000313" key="2">
    <source>
        <dbReference type="Proteomes" id="UP000315017"/>
    </source>
</evidence>
<dbReference type="RefSeq" id="WP_145092352.1">
    <property type="nucleotide sequence ID" value="NZ_CP036274.1"/>
</dbReference>
<dbReference type="Gene3D" id="1.10.101.10">
    <property type="entry name" value="PGBD-like superfamily/PGBD"/>
    <property type="match status" value="1"/>
</dbReference>